<evidence type="ECO:0000313" key="2">
    <source>
        <dbReference type="EMBL" id="POF99443.1"/>
    </source>
</evidence>
<organism evidence="1 3">
    <name type="scientific">Pseudomonas putida</name>
    <name type="common">Arthrobacter siderocapsulatus</name>
    <dbReference type="NCBI Taxonomy" id="303"/>
    <lineage>
        <taxon>Bacteria</taxon>
        <taxon>Pseudomonadati</taxon>
        <taxon>Pseudomonadota</taxon>
        <taxon>Gammaproteobacteria</taxon>
        <taxon>Pseudomonadales</taxon>
        <taxon>Pseudomonadaceae</taxon>
        <taxon>Pseudomonas</taxon>
    </lineage>
</organism>
<dbReference type="Proteomes" id="UP000237378">
    <property type="component" value="Unassembled WGS sequence"/>
</dbReference>
<dbReference type="Proteomes" id="UP000218731">
    <property type="component" value="Plasmid pKF715B"/>
</dbReference>
<name>A0A1L7NPJ3_PSEPU</name>
<reference evidence="2 4" key="3">
    <citation type="submission" date="2018-03" db="EMBL/GenBank/DDBJ databases">
        <title>Draft genome of Pseudomonas putida strain KH-18-2.</title>
        <authorList>
            <person name="Yoshizawa S."/>
            <person name="Khan N.H."/>
            <person name="Nishimura M."/>
            <person name="Chiura H.X."/>
            <person name="Ogura Y."/>
            <person name="Hayashi T."/>
            <person name="Kogure K."/>
        </authorList>
    </citation>
    <scope>NUCLEOTIDE SEQUENCE [LARGE SCALE GENOMIC DNA]</scope>
    <source>
        <strain evidence="2 4">KH-18-2</strain>
    </source>
</reference>
<reference evidence="2 4" key="2">
    <citation type="submission" date="2016-08" db="EMBL/GenBank/DDBJ databases">
        <authorList>
            <person name="Seilhamer J.J."/>
        </authorList>
    </citation>
    <scope>NUCLEOTIDE SEQUENCE [LARGE SCALE GENOMIC DNA]</scope>
    <source>
        <strain evidence="2 4">KH-18-2</strain>
    </source>
</reference>
<keyword evidence="1" id="KW-0614">Plasmid</keyword>
<evidence type="ECO:0000313" key="3">
    <source>
        <dbReference type="Proteomes" id="UP000218731"/>
    </source>
</evidence>
<dbReference type="EMBL" id="AP015031">
    <property type="protein sequence ID" value="BAW27364.1"/>
    <property type="molecule type" value="Genomic_DNA"/>
</dbReference>
<evidence type="ECO:0000313" key="1">
    <source>
        <dbReference type="EMBL" id="BAW27364.1"/>
    </source>
</evidence>
<geneLocation type="plasmid" evidence="3">
    <name>pkf715b dna</name>
</geneLocation>
<protein>
    <submittedName>
        <fullName evidence="1">Uncharacterized protein</fullName>
    </submittedName>
</protein>
<sequence length="176" mass="18279">MSFHETAIKYAQLVAAPVDSLGNLVQQVGSYPVGTVRDAELAELEQAYRSTVIAQLVSSSELKATAHVVLSQDDDESGADAEVIGICFDSASAESLADEAAAEMAARINKLLANDMGADFEPVAVTQTAQERIVHNSNVGILGAIRVKTASVSIEGNGFGLQNVTSPIIPLGVPGL</sequence>
<accession>A0A1L7NPJ3</accession>
<geneLocation type="plasmid" evidence="1">
    <name>pKF715B</name>
</geneLocation>
<dbReference type="EMBL" id="MING01000087">
    <property type="protein sequence ID" value="POF99443.1"/>
    <property type="molecule type" value="Genomic_DNA"/>
</dbReference>
<dbReference type="RefSeq" id="WP_004574358.1">
    <property type="nucleotide sequence ID" value="NZ_AP015031.1"/>
</dbReference>
<evidence type="ECO:0000313" key="4">
    <source>
        <dbReference type="Proteomes" id="UP000237378"/>
    </source>
</evidence>
<gene>
    <name evidence="2" type="ORF">BGP82_26620</name>
    <name evidence="1" type="ORF">KF715C_pB2580</name>
</gene>
<reference evidence="1 3" key="1">
    <citation type="submission" date="2015-11" db="EMBL/GenBank/DDBJ databases">
        <title>Complete genome sequencing of a biphenyl-degrading bacterium, Pseudomonas putida KF715 (=NBRC110667).</title>
        <authorList>
            <person name="Suenaga H."/>
            <person name="Fujihara N."/>
            <person name="Watanabe T."/>
            <person name="Hirose J."/>
            <person name="Kimura N."/>
            <person name="Yamazoe A."/>
            <person name="Hosoyama A."/>
            <person name="Shimodaira J."/>
            <person name="Furukawa K."/>
        </authorList>
    </citation>
    <scope>NUCLEOTIDE SEQUENCE [LARGE SCALE GENOMIC DNA]</scope>
    <source>
        <strain evidence="1 3">KF715</strain>
        <plasmid evidence="1">pKF715B</plasmid>
        <plasmid evidence="3">Plasmid pkf715b dna</plasmid>
    </source>
</reference>
<dbReference type="AlphaFoldDB" id="A0A1L7NPJ3"/>
<proteinExistence type="predicted"/>